<dbReference type="EMBL" id="JAUIZM010000009">
    <property type="protein sequence ID" value="KAK1366993.1"/>
    <property type="molecule type" value="Genomic_DNA"/>
</dbReference>
<name>A0AAD8MCB2_9APIA</name>
<keyword evidence="1" id="KW-0812">Transmembrane</keyword>
<proteinExistence type="predicted"/>
<feature type="transmembrane region" description="Helical" evidence="1">
    <location>
        <begin position="12"/>
        <end position="31"/>
    </location>
</feature>
<dbReference type="PANTHER" id="PTHR31168">
    <property type="entry name" value="OS02G0292800 PROTEIN"/>
    <property type="match status" value="1"/>
</dbReference>
<gene>
    <name evidence="2" type="ORF">POM88_042554</name>
</gene>
<dbReference type="InterPro" id="IPR006747">
    <property type="entry name" value="DUF599"/>
</dbReference>
<evidence type="ECO:0000313" key="3">
    <source>
        <dbReference type="Proteomes" id="UP001237642"/>
    </source>
</evidence>
<keyword evidence="1" id="KW-0472">Membrane</keyword>
<accession>A0AAD8MCB2</accession>
<reference evidence="2" key="1">
    <citation type="submission" date="2023-02" db="EMBL/GenBank/DDBJ databases">
        <title>Genome of toxic invasive species Heracleum sosnowskyi carries increased number of genes despite the absence of recent whole-genome duplications.</title>
        <authorList>
            <person name="Schelkunov M."/>
            <person name="Shtratnikova V."/>
            <person name="Makarenko M."/>
            <person name="Klepikova A."/>
            <person name="Omelchenko D."/>
            <person name="Novikova G."/>
            <person name="Obukhova E."/>
            <person name="Bogdanov V."/>
            <person name="Penin A."/>
            <person name="Logacheva M."/>
        </authorList>
    </citation>
    <scope>NUCLEOTIDE SEQUENCE</scope>
    <source>
        <strain evidence="2">Hsosn_3</strain>
        <tissue evidence="2">Leaf</tissue>
    </source>
</reference>
<dbReference type="Pfam" id="PF04654">
    <property type="entry name" value="DUF599"/>
    <property type="match status" value="1"/>
</dbReference>
<organism evidence="2 3">
    <name type="scientific">Heracleum sosnowskyi</name>
    <dbReference type="NCBI Taxonomy" id="360622"/>
    <lineage>
        <taxon>Eukaryota</taxon>
        <taxon>Viridiplantae</taxon>
        <taxon>Streptophyta</taxon>
        <taxon>Embryophyta</taxon>
        <taxon>Tracheophyta</taxon>
        <taxon>Spermatophyta</taxon>
        <taxon>Magnoliopsida</taxon>
        <taxon>eudicotyledons</taxon>
        <taxon>Gunneridae</taxon>
        <taxon>Pentapetalae</taxon>
        <taxon>asterids</taxon>
        <taxon>campanulids</taxon>
        <taxon>Apiales</taxon>
        <taxon>Apiaceae</taxon>
        <taxon>Apioideae</taxon>
        <taxon>apioid superclade</taxon>
        <taxon>Tordylieae</taxon>
        <taxon>Tordyliinae</taxon>
        <taxon>Heracleum</taxon>
    </lineage>
</organism>
<evidence type="ECO:0000256" key="1">
    <source>
        <dbReference type="SAM" id="Phobius"/>
    </source>
</evidence>
<dbReference type="AlphaFoldDB" id="A0AAD8MCB2"/>
<keyword evidence="3" id="KW-1185">Reference proteome</keyword>
<sequence>MNWRWNEEYLDLILVPIALLIMFSYHLFLLYRYLRFPHTTVMGCEDHYKRVWVEKTMQLDAKDRGTAIAVINSNIVASTNMTSVSLVLSSLIGTWIGSSSRKSILSSSVIYGDTRMTITSYKYISLLSCFLVAFASFVQMSRNYTLAAFLISMPHCEIPVSYVQKAVIKGSNYWVIGLRALYFATTLIMWSFGPISMFISSVIMVAVLRNQDTTSTQPYLFQSRFRHQNCLMVGEELVTVNRAFGHQERTM</sequence>
<keyword evidence="1" id="KW-1133">Transmembrane helix</keyword>
<evidence type="ECO:0000313" key="2">
    <source>
        <dbReference type="EMBL" id="KAK1366993.1"/>
    </source>
</evidence>
<feature type="transmembrane region" description="Helical" evidence="1">
    <location>
        <begin position="123"/>
        <end position="140"/>
    </location>
</feature>
<feature type="transmembrane region" description="Helical" evidence="1">
    <location>
        <begin position="180"/>
        <end position="208"/>
    </location>
</feature>
<dbReference type="Proteomes" id="UP001237642">
    <property type="component" value="Unassembled WGS sequence"/>
</dbReference>
<reference evidence="2" key="2">
    <citation type="submission" date="2023-05" db="EMBL/GenBank/DDBJ databases">
        <authorList>
            <person name="Schelkunov M.I."/>
        </authorList>
    </citation>
    <scope>NUCLEOTIDE SEQUENCE</scope>
    <source>
        <strain evidence="2">Hsosn_3</strain>
        <tissue evidence="2">Leaf</tissue>
    </source>
</reference>
<dbReference type="PANTHER" id="PTHR31168:SF30">
    <property type="entry name" value="DUF599 DOMAIN-CONTAINING PROTEIN"/>
    <property type="match status" value="1"/>
</dbReference>
<protein>
    <submittedName>
        <fullName evidence="2">O-methyltransferase, family 2</fullName>
    </submittedName>
</protein>
<comment type="caution">
    <text evidence="2">The sequence shown here is derived from an EMBL/GenBank/DDBJ whole genome shotgun (WGS) entry which is preliminary data.</text>
</comment>